<dbReference type="Pfam" id="PF00622">
    <property type="entry name" value="SPRY"/>
    <property type="match status" value="1"/>
</dbReference>
<evidence type="ECO:0000313" key="6">
    <source>
        <dbReference type="EMBL" id="KAK2868571.1"/>
    </source>
</evidence>
<name>A0AA88NXL0_TACVA</name>
<dbReference type="GO" id="GO:0005737">
    <property type="term" value="C:cytoplasm"/>
    <property type="evidence" value="ECO:0007669"/>
    <property type="project" value="UniProtKB-ARBA"/>
</dbReference>
<keyword evidence="2" id="KW-0863">Zinc-finger</keyword>
<dbReference type="InterPro" id="IPR006574">
    <property type="entry name" value="PRY"/>
</dbReference>
<keyword evidence="3" id="KW-0862">Zinc</keyword>
<dbReference type="Pfam" id="PF13765">
    <property type="entry name" value="PRY"/>
    <property type="match status" value="1"/>
</dbReference>
<evidence type="ECO:0000256" key="2">
    <source>
        <dbReference type="ARBA" id="ARBA00022771"/>
    </source>
</evidence>
<evidence type="ECO:0000256" key="1">
    <source>
        <dbReference type="ARBA" id="ARBA00022723"/>
    </source>
</evidence>
<protein>
    <recommendedName>
        <fullName evidence="5">B30.2/SPRY domain-containing protein</fullName>
    </recommendedName>
</protein>
<sequence>MKSQQRIMERKRELGELLKAVESHKQSAQVVLEKNDKTFTEIICFIEKKRAEIHDVIRAQENIAVKRAENFLKRLEEEIAELQRQDEELQELSLTEDHIHFLQRYAILTATVGSPDLPTISVSSAHSFEEVAKSVTELKKHLEDFCEDCMEKIKNRVRQIQIITPMTRDEVLQYYCELTVDPNTAYRRLSLSDNNRVVSNYDQDLPYPDHPERFDWPQVLCEQPVCGRFYWEVEWSGVNGVNVAVSYKSIRRKGGHNDCWFGCSDQSWRLYCSPFRYAFRHHGKETYIPKLNNSTRIGIFVDYDAGTLSFYSIAEKMIPLYKVHCEFTEPLYPGFTVWPGSKLTLCCPKHDDVT</sequence>
<dbReference type="Gene3D" id="2.60.120.920">
    <property type="match status" value="1"/>
</dbReference>
<dbReference type="InterPro" id="IPR043136">
    <property type="entry name" value="B30.2/SPRY_sf"/>
</dbReference>
<feature type="domain" description="B30.2/SPRY" evidence="5">
    <location>
        <begin position="158"/>
        <end position="352"/>
    </location>
</feature>
<dbReference type="EMBL" id="JAVHJS010000001">
    <property type="protein sequence ID" value="KAK2868571.1"/>
    <property type="molecule type" value="Genomic_DNA"/>
</dbReference>
<accession>A0AA88NXL0</accession>
<keyword evidence="4" id="KW-0175">Coiled coil</keyword>
<keyword evidence="1" id="KW-0479">Metal-binding</keyword>
<dbReference type="PANTHER" id="PTHR25465:SF5">
    <property type="entry name" value="E3 UBIQUITIN_ISG15 LIGASE TRIM25-RELATED"/>
    <property type="match status" value="1"/>
</dbReference>
<comment type="caution">
    <text evidence="6">The sequence shown here is derived from an EMBL/GenBank/DDBJ whole genome shotgun (WGS) entry which is preliminary data.</text>
</comment>
<dbReference type="InterPro" id="IPR003879">
    <property type="entry name" value="Butyrophylin_SPRY"/>
</dbReference>
<keyword evidence="7" id="KW-1185">Reference proteome</keyword>
<dbReference type="Pfam" id="PF25600">
    <property type="entry name" value="TRIM_CC"/>
    <property type="match status" value="1"/>
</dbReference>
<evidence type="ECO:0000259" key="5">
    <source>
        <dbReference type="PROSITE" id="PS50188"/>
    </source>
</evidence>
<dbReference type="InterPro" id="IPR058030">
    <property type="entry name" value="TRIM8/14/16/25/29/45/65_CC"/>
</dbReference>
<evidence type="ECO:0000313" key="7">
    <source>
        <dbReference type="Proteomes" id="UP001187315"/>
    </source>
</evidence>
<feature type="coiled-coil region" evidence="4">
    <location>
        <begin position="58"/>
        <end position="95"/>
    </location>
</feature>
<dbReference type="AlphaFoldDB" id="A0AA88NXL0"/>
<reference evidence="6" key="1">
    <citation type="submission" date="2023-08" db="EMBL/GenBank/DDBJ databases">
        <title>Pelteobagrus vachellii genome.</title>
        <authorList>
            <person name="Liu H."/>
        </authorList>
    </citation>
    <scope>NUCLEOTIDE SEQUENCE</scope>
    <source>
        <strain evidence="6">PRFRI_2022a</strain>
        <tissue evidence="6">Muscle</tissue>
    </source>
</reference>
<dbReference type="InterPro" id="IPR003877">
    <property type="entry name" value="SPRY_dom"/>
</dbReference>
<dbReference type="CDD" id="cd16040">
    <property type="entry name" value="SPRY_PRY_SNTX"/>
    <property type="match status" value="1"/>
</dbReference>
<organism evidence="6 7">
    <name type="scientific">Tachysurus vachellii</name>
    <name type="common">Darkbarbel catfish</name>
    <name type="synonym">Pelteobagrus vachellii</name>
    <dbReference type="NCBI Taxonomy" id="175792"/>
    <lineage>
        <taxon>Eukaryota</taxon>
        <taxon>Metazoa</taxon>
        <taxon>Chordata</taxon>
        <taxon>Craniata</taxon>
        <taxon>Vertebrata</taxon>
        <taxon>Euteleostomi</taxon>
        <taxon>Actinopterygii</taxon>
        <taxon>Neopterygii</taxon>
        <taxon>Teleostei</taxon>
        <taxon>Ostariophysi</taxon>
        <taxon>Siluriformes</taxon>
        <taxon>Bagridae</taxon>
        <taxon>Tachysurus</taxon>
    </lineage>
</organism>
<dbReference type="PANTHER" id="PTHR25465">
    <property type="entry name" value="B-BOX DOMAIN CONTAINING"/>
    <property type="match status" value="1"/>
</dbReference>
<gene>
    <name evidence="6" type="ORF">Q7C36_000442</name>
</gene>
<dbReference type="PRINTS" id="PR01407">
    <property type="entry name" value="BUTYPHLNCDUF"/>
</dbReference>
<dbReference type="SMART" id="SM00449">
    <property type="entry name" value="SPRY"/>
    <property type="match status" value="1"/>
</dbReference>
<evidence type="ECO:0000256" key="3">
    <source>
        <dbReference type="ARBA" id="ARBA00022833"/>
    </source>
</evidence>
<dbReference type="SMART" id="SM00589">
    <property type="entry name" value="PRY"/>
    <property type="match status" value="1"/>
</dbReference>
<dbReference type="Proteomes" id="UP001187315">
    <property type="component" value="Unassembled WGS sequence"/>
</dbReference>
<dbReference type="PROSITE" id="PS50188">
    <property type="entry name" value="B302_SPRY"/>
    <property type="match status" value="1"/>
</dbReference>
<dbReference type="InterPro" id="IPR013320">
    <property type="entry name" value="ConA-like_dom_sf"/>
</dbReference>
<dbReference type="InterPro" id="IPR001870">
    <property type="entry name" value="B30.2/SPRY"/>
</dbReference>
<evidence type="ECO:0000256" key="4">
    <source>
        <dbReference type="SAM" id="Coils"/>
    </source>
</evidence>
<dbReference type="InterPro" id="IPR051051">
    <property type="entry name" value="E3_ubiq-ligase_TRIM/RNF"/>
</dbReference>
<dbReference type="GO" id="GO:0008270">
    <property type="term" value="F:zinc ion binding"/>
    <property type="evidence" value="ECO:0007669"/>
    <property type="project" value="UniProtKB-KW"/>
</dbReference>
<proteinExistence type="predicted"/>
<dbReference type="SUPFAM" id="SSF49899">
    <property type="entry name" value="Concanavalin A-like lectins/glucanases"/>
    <property type="match status" value="1"/>
</dbReference>